<dbReference type="GO" id="GO:0043565">
    <property type="term" value="F:sequence-specific DNA binding"/>
    <property type="evidence" value="ECO:0007669"/>
    <property type="project" value="TreeGrafter"/>
</dbReference>
<proteinExistence type="predicted"/>
<dbReference type="GO" id="GO:0004803">
    <property type="term" value="F:transposase activity"/>
    <property type="evidence" value="ECO:0007669"/>
    <property type="project" value="InterPro"/>
</dbReference>
<dbReference type="NCBIfam" id="NF047646">
    <property type="entry name" value="REP_Tyr_transpos"/>
    <property type="match status" value="1"/>
</dbReference>
<dbReference type="Proteomes" id="UP000503447">
    <property type="component" value="Chromosome"/>
</dbReference>
<dbReference type="SMART" id="SM01321">
    <property type="entry name" value="Y1_Tnp"/>
    <property type="match status" value="1"/>
</dbReference>
<evidence type="ECO:0000313" key="2">
    <source>
        <dbReference type="EMBL" id="QJW97790.1"/>
    </source>
</evidence>
<keyword evidence="3" id="KW-1185">Reference proteome</keyword>
<dbReference type="InterPro" id="IPR052715">
    <property type="entry name" value="RAYT_transposase"/>
</dbReference>
<organism evidence="2 3">
    <name type="scientific">Frigoriglobus tundricola</name>
    <dbReference type="NCBI Taxonomy" id="2774151"/>
    <lineage>
        <taxon>Bacteria</taxon>
        <taxon>Pseudomonadati</taxon>
        <taxon>Planctomycetota</taxon>
        <taxon>Planctomycetia</taxon>
        <taxon>Gemmatales</taxon>
        <taxon>Gemmataceae</taxon>
        <taxon>Frigoriglobus</taxon>
    </lineage>
</organism>
<dbReference type="RefSeq" id="WP_171473101.1">
    <property type="nucleotide sequence ID" value="NZ_CP053452.2"/>
</dbReference>
<feature type="domain" description="Transposase IS200-like" evidence="1">
    <location>
        <begin position="19"/>
        <end position="141"/>
    </location>
</feature>
<name>A0A6M5YWB3_9BACT</name>
<dbReference type="PANTHER" id="PTHR36966">
    <property type="entry name" value="REP-ASSOCIATED TYROSINE TRANSPOSASE"/>
    <property type="match status" value="1"/>
</dbReference>
<evidence type="ECO:0000259" key="1">
    <source>
        <dbReference type="SMART" id="SM01321"/>
    </source>
</evidence>
<dbReference type="InterPro" id="IPR036515">
    <property type="entry name" value="Transposase_17_sf"/>
</dbReference>
<dbReference type="SUPFAM" id="SSF143422">
    <property type="entry name" value="Transposase IS200-like"/>
    <property type="match status" value="1"/>
</dbReference>
<dbReference type="Gene3D" id="3.30.70.1290">
    <property type="entry name" value="Transposase IS200-like"/>
    <property type="match status" value="1"/>
</dbReference>
<dbReference type="GO" id="GO:0006313">
    <property type="term" value="P:DNA transposition"/>
    <property type="evidence" value="ECO:0007669"/>
    <property type="project" value="InterPro"/>
</dbReference>
<reference evidence="3" key="1">
    <citation type="submission" date="2020-05" db="EMBL/GenBank/DDBJ databases">
        <title>Frigoriglobus tundricola gen. nov., sp. nov., a psychrotolerant cellulolytic planctomycete of the family Gemmataceae with two divergent copies of 16S rRNA gene.</title>
        <authorList>
            <person name="Kulichevskaya I.S."/>
            <person name="Ivanova A.A."/>
            <person name="Naumoff D.G."/>
            <person name="Beletsky A.V."/>
            <person name="Rijpstra W.I.C."/>
            <person name="Sinninghe Damste J.S."/>
            <person name="Mardanov A.V."/>
            <person name="Ravin N.V."/>
            <person name="Dedysh S.N."/>
        </authorList>
    </citation>
    <scope>NUCLEOTIDE SEQUENCE [LARGE SCALE GENOMIC DNA]</scope>
    <source>
        <strain evidence="3">PL17</strain>
    </source>
</reference>
<evidence type="ECO:0000313" key="3">
    <source>
        <dbReference type="Proteomes" id="UP000503447"/>
    </source>
</evidence>
<dbReference type="AlphaFoldDB" id="A0A6M5YWB3"/>
<dbReference type="EMBL" id="CP053452">
    <property type="protein sequence ID" value="QJW97790.1"/>
    <property type="molecule type" value="Genomic_DNA"/>
</dbReference>
<dbReference type="KEGG" id="ftj:FTUN_5370"/>
<protein>
    <recommendedName>
        <fullName evidence="1">Transposase IS200-like domain-containing protein</fullName>
    </recommendedName>
</protein>
<dbReference type="InterPro" id="IPR002686">
    <property type="entry name" value="Transposase_17"/>
</dbReference>
<accession>A0A6M5YWB3</accession>
<sequence length="164" mass="19273">MPPLTHFKTTHRNLPHWHAPGATYFLTWRVLDARELEPEDRTITLNAVQFWDNQKWCVYAAVVMTDHAHALVRPLPLDRADPAATAFHDLSGLVQSVKGFSAYKINRRRGWRGPLWQDEGYDRIVRDDREFEETWQYIVYNPVKVGLVEVPERYPWLYQAGRAD</sequence>
<gene>
    <name evidence="2" type="ORF">FTUN_5370</name>
</gene>
<dbReference type="PANTHER" id="PTHR36966:SF1">
    <property type="entry name" value="REP-ASSOCIATED TYROSINE TRANSPOSASE"/>
    <property type="match status" value="1"/>
</dbReference>